<proteinExistence type="predicted"/>
<dbReference type="RefSeq" id="WP_015247664.1">
    <property type="nucleotide sequence ID" value="NC_019892.1"/>
</dbReference>
<organism evidence="2 3">
    <name type="scientific">Singulisphaera acidiphila (strain ATCC BAA-1392 / DSM 18658 / VKM B-2454 / MOB10)</name>
    <dbReference type="NCBI Taxonomy" id="886293"/>
    <lineage>
        <taxon>Bacteria</taxon>
        <taxon>Pseudomonadati</taxon>
        <taxon>Planctomycetota</taxon>
        <taxon>Planctomycetia</taxon>
        <taxon>Isosphaerales</taxon>
        <taxon>Isosphaeraceae</taxon>
        <taxon>Singulisphaera</taxon>
    </lineage>
</organism>
<accession>L0DIR2</accession>
<gene>
    <name evidence="2" type="ordered locus">Sinac_4344</name>
</gene>
<feature type="transmembrane region" description="Helical" evidence="1">
    <location>
        <begin position="140"/>
        <end position="160"/>
    </location>
</feature>
<sequence>MVETGPVPVIRRFNLGDLMILTIAVAVSLAPAVKVVSSIAESFAKLPPSGRSLWYYDDFVWWWAGVVSRVGPRSWVISGVVQLLLCLFTPLAPALVVARLRRPRPPLRLIACQPGFVACALICLALLVGMELTILRIGLVPPPVLMVIPGALVITAWSILAARRQWRRERSWVDRAGRIVGMAWIALLPWMIWSAF</sequence>
<dbReference type="OrthoDB" id="300418at2"/>
<dbReference type="HOGENOM" id="CLU_1389395_0_0_0"/>
<feature type="transmembrane region" description="Helical" evidence="1">
    <location>
        <begin position="18"/>
        <end position="40"/>
    </location>
</feature>
<dbReference type="AlphaFoldDB" id="L0DIR2"/>
<feature type="transmembrane region" description="Helical" evidence="1">
    <location>
        <begin position="172"/>
        <end position="193"/>
    </location>
</feature>
<keyword evidence="1" id="KW-1133">Transmembrane helix</keyword>
<protein>
    <submittedName>
        <fullName evidence="2">Uncharacterized protein</fullName>
    </submittedName>
</protein>
<dbReference type="EMBL" id="CP003364">
    <property type="protein sequence ID" value="AGA28541.1"/>
    <property type="molecule type" value="Genomic_DNA"/>
</dbReference>
<dbReference type="KEGG" id="saci:Sinac_4344"/>
<keyword evidence="1" id="KW-0812">Transmembrane</keyword>
<feature type="transmembrane region" description="Helical" evidence="1">
    <location>
        <begin position="109"/>
        <end position="128"/>
    </location>
</feature>
<keyword evidence="3" id="KW-1185">Reference proteome</keyword>
<dbReference type="Proteomes" id="UP000010798">
    <property type="component" value="Chromosome"/>
</dbReference>
<feature type="transmembrane region" description="Helical" evidence="1">
    <location>
        <begin position="75"/>
        <end position="97"/>
    </location>
</feature>
<evidence type="ECO:0000313" key="3">
    <source>
        <dbReference type="Proteomes" id="UP000010798"/>
    </source>
</evidence>
<reference evidence="2 3" key="1">
    <citation type="submission" date="2012-02" db="EMBL/GenBank/DDBJ databases">
        <title>Complete sequence of chromosome of Singulisphaera acidiphila DSM 18658.</title>
        <authorList>
            <consortium name="US DOE Joint Genome Institute (JGI-PGF)"/>
            <person name="Lucas S."/>
            <person name="Copeland A."/>
            <person name="Lapidus A."/>
            <person name="Glavina del Rio T."/>
            <person name="Dalin E."/>
            <person name="Tice H."/>
            <person name="Bruce D."/>
            <person name="Goodwin L."/>
            <person name="Pitluck S."/>
            <person name="Peters L."/>
            <person name="Ovchinnikova G."/>
            <person name="Chertkov O."/>
            <person name="Kyrpides N."/>
            <person name="Mavromatis K."/>
            <person name="Ivanova N."/>
            <person name="Brettin T."/>
            <person name="Detter J.C."/>
            <person name="Han C."/>
            <person name="Larimer F."/>
            <person name="Land M."/>
            <person name="Hauser L."/>
            <person name="Markowitz V."/>
            <person name="Cheng J.-F."/>
            <person name="Hugenholtz P."/>
            <person name="Woyke T."/>
            <person name="Wu D."/>
            <person name="Tindall B."/>
            <person name="Pomrenke H."/>
            <person name="Brambilla E."/>
            <person name="Klenk H.-P."/>
            <person name="Eisen J.A."/>
        </authorList>
    </citation>
    <scope>NUCLEOTIDE SEQUENCE [LARGE SCALE GENOMIC DNA]</scope>
    <source>
        <strain evidence="3">ATCC BAA-1392 / DSM 18658 / VKM B-2454 / MOB10</strain>
    </source>
</reference>
<name>L0DIR2_SINAD</name>
<evidence type="ECO:0000313" key="2">
    <source>
        <dbReference type="EMBL" id="AGA28541.1"/>
    </source>
</evidence>
<keyword evidence="1" id="KW-0472">Membrane</keyword>
<evidence type="ECO:0000256" key="1">
    <source>
        <dbReference type="SAM" id="Phobius"/>
    </source>
</evidence>